<reference evidence="2" key="1">
    <citation type="submission" date="2020-07" db="EMBL/GenBank/DDBJ databases">
        <title>Clarias magur genome sequencing, assembly and annotation.</title>
        <authorList>
            <person name="Kushwaha B."/>
            <person name="Kumar R."/>
            <person name="Das P."/>
            <person name="Joshi C.G."/>
            <person name="Kumar D."/>
            <person name="Nagpure N.S."/>
            <person name="Pandey M."/>
            <person name="Agarwal S."/>
            <person name="Srivastava S."/>
            <person name="Singh M."/>
            <person name="Sahoo L."/>
            <person name="Jayasankar P."/>
            <person name="Meher P.K."/>
            <person name="Koringa P.G."/>
            <person name="Iquebal M.A."/>
            <person name="Das S.P."/>
            <person name="Bit A."/>
            <person name="Patnaik S."/>
            <person name="Patel N."/>
            <person name="Shah T.M."/>
            <person name="Hinsu A."/>
            <person name="Jena J.K."/>
        </authorList>
    </citation>
    <scope>NUCLEOTIDE SEQUENCE</scope>
    <source>
        <strain evidence="2">CIFAMagur01</strain>
        <tissue evidence="2">Testis</tissue>
    </source>
</reference>
<keyword evidence="3" id="KW-1185">Reference proteome</keyword>
<organism evidence="2 3">
    <name type="scientific">Clarias magur</name>
    <name type="common">Asian catfish</name>
    <name type="synonym">Macropteronotus magur</name>
    <dbReference type="NCBI Taxonomy" id="1594786"/>
    <lineage>
        <taxon>Eukaryota</taxon>
        <taxon>Metazoa</taxon>
        <taxon>Chordata</taxon>
        <taxon>Craniata</taxon>
        <taxon>Vertebrata</taxon>
        <taxon>Euteleostomi</taxon>
        <taxon>Actinopterygii</taxon>
        <taxon>Neopterygii</taxon>
        <taxon>Teleostei</taxon>
        <taxon>Ostariophysi</taxon>
        <taxon>Siluriformes</taxon>
        <taxon>Clariidae</taxon>
        <taxon>Clarias</taxon>
    </lineage>
</organism>
<evidence type="ECO:0000313" key="3">
    <source>
        <dbReference type="Proteomes" id="UP000727407"/>
    </source>
</evidence>
<dbReference type="Proteomes" id="UP000727407">
    <property type="component" value="Unassembled WGS sequence"/>
</dbReference>
<comment type="caution">
    <text evidence="2">The sequence shown here is derived from an EMBL/GenBank/DDBJ whole genome shotgun (WGS) entry which is preliminary data.</text>
</comment>
<feature type="region of interest" description="Disordered" evidence="1">
    <location>
        <begin position="48"/>
        <end position="96"/>
    </location>
</feature>
<protein>
    <submittedName>
        <fullName evidence="2">Methylthioribulose-1-phosphate dehydratase</fullName>
    </submittedName>
</protein>
<dbReference type="AlphaFoldDB" id="A0A8J5BNS9"/>
<evidence type="ECO:0000256" key="1">
    <source>
        <dbReference type="SAM" id="MobiDB-lite"/>
    </source>
</evidence>
<sequence length="96" mass="10496">MEASADMGCGAESRPLFAEGHKGFLTEAPAWQITPPGVQDVCDVPQDSRGRWAEPSQNELGEEAGPGHRVLLPNNQLDHDQDEKAQGKLDFKKMQP</sequence>
<name>A0A8J5BNS9_CLAMG</name>
<feature type="compositionally biased region" description="Basic and acidic residues" evidence="1">
    <location>
        <begin position="77"/>
        <end position="96"/>
    </location>
</feature>
<evidence type="ECO:0000313" key="2">
    <source>
        <dbReference type="EMBL" id="KAF5910107.1"/>
    </source>
</evidence>
<accession>A0A8J5BNS9</accession>
<dbReference type="EMBL" id="QNUK01000001">
    <property type="protein sequence ID" value="KAF5910107.1"/>
    <property type="molecule type" value="Genomic_DNA"/>
</dbReference>
<proteinExistence type="predicted"/>
<gene>
    <name evidence="2" type="ORF">DAT39_000130</name>
</gene>